<reference evidence="3" key="1">
    <citation type="journal article" date="2007" name="Nature">
        <title>The grapevine genome sequence suggests ancestral hexaploidization in major angiosperm phyla.</title>
        <authorList>
            <consortium name="The French-Italian Public Consortium for Grapevine Genome Characterization."/>
            <person name="Jaillon O."/>
            <person name="Aury J.-M."/>
            <person name="Noel B."/>
            <person name="Policriti A."/>
            <person name="Clepet C."/>
            <person name="Casagrande A."/>
            <person name="Choisne N."/>
            <person name="Aubourg S."/>
            <person name="Vitulo N."/>
            <person name="Jubin C."/>
            <person name="Vezzi A."/>
            <person name="Legeai F."/>
            <person name="Hugueney P."/>
            <person name="Dasilva C."/>
            <person name="Horner D."/>
            <person name="Mica E."/>
            <person name="Jublot D."/>
            <person name="Poulain J."/>
            <person name="Bruyere C."/>
            <person name="Billault A."/>
            <person name="Segurens B."/>
            <person name="Gouyvenoux M."/>
            <person name="Ugarte E."/>
            <person name="Cattonaro F."/>
            <person name="Anthouard V."/>
            <person name="Vico V."/>
            <person name="Del Fabbro C."/>
            <person name="Alaux M."/>
            <person name="Di Gaspero G."/>
            <person name="Dumas V."/>
            <person name="Felice N."/>
            <person name="Paillard S."/>
            <person name="Juman I."/>
            <person name="Moroldo M."/>
            <person name="Scalabrin S."/>
            <person name="Canaguier A."/>
            <person name="Le Clainche I."/>
            <person name="Malacrida G."/>
            <person name="Durand E."/>
            <person name="Pesole G."/>
            <person name="Laucou V."/>
            <person name="Chatelet P."/>
            <person name="Merdinoglu D."/>
            <person name="Delledonne M."/>
            <person name="Pezzotti M."/>
            <person name="Lecharny A."/>
            <person name="Scarpelli C."/>
            <person name="Artiguenave F."/>
            <person name="Pe M.E."/>
            <person name="Valle G."/>
            <person name="Morgante M."/>
            <person name="Caboche M."/>
            <person name="Adam-Blondon A.-F."/>
            <person name="Weissenbach J."/>
            <person name="Quetier F."/>
            <person name="Wincker P."/>
        </authorList>
    </citation>
    <scope>NUCLEOTIDE SEQUENCE [LARGE SCALE GENOMIC DNA]</scope>
    <source>
        <strain evidence="3">cv. Pinot noir / PN40024</strain>
    </source>
</reference>
<evidence type="ECO:0000256" key="1">
    <source>
        <dbReference type="SAM" id="MobiDB-lite"/>
    </source>
</evidence>
<sequence length="76" mass="8776">MFPDNDKTDNKGELVGESSESKPSTLPEARESPAPTLVSYYQRHIIKDSTKNYIHLFLERIIPFHNFFGDCLECRT</sequence>
<feature type="region of interest" description="Disordered" evidence="1">
    <location>
        <begin position="1"/>
        <end position="33"/>
    </location>
</feature>
<proteinExistence type="predicted"/>
<evidence type="ECO:0000313" key="2">
    <source>
        <dbReference type="EMBL" id="CBI29423.3"/>
    </source>
</evidence>
<gene>
    <name evidence="2" type="ORF">VIT_00s0184g00230</name>
</gene>
<feature type="compositionally biased region" description="Basic and acidic residues" evidence="1">
    <location>
        <begin position="1"/>
        <end position="14"/>
    </location>
</feature>
<keyword evidence="3" id="KW-1185">Reference proteome</keyword>
<name>D7TG00_VITVI</name>
<accession>D7TG00</accession>
<organism evidence="2 3">
    <name type="scientific">Vitis vinifera</name>
    <name type="common">Grape</name>
    <dbReference type="NCBI Taxonomy" id="29760"/>
    <lineage>
        <taxon>Eukaryota</taxon>
        <taxon>Viridiplantae</taxon>
        <taxon>Streptophyta</taxon>
        <taxon>Embryophyta</taxon>
        <taxon>Tracheophyta</taxon>
        <taxon>Spermatophyta</taxon>
        <taxon>Magnoliopsida</taxon>
        <taxon>eudicotyledons</taxon>
        <taxon>Gunneridae</taxon>
        <taxon>Pentapetalae</taxon>
        <taxon>rosids</taxon>
        <taxon>Vitales</taxon>
        <taxon>Vitaceae</taxon>
        <taxon>Viteae</taxon>
        <taxon>Vitis</taxon>
    </lineage>
</organism>
<dbReference type="InParanoid" id="D7TG00"/>
<dbReference type="PaxDb" id="29760-VIT_00s0184g00230.t01"/>
<dbReference type="Proteomes" id="UP000009183">
    <property type="component" value="Unassembled WGS sequence, unordered"/>
</dbReference>
<evidence type="ECO:0000313" key="3">
    <source>
        <dbReference type="Proteomes" id="UP000009183"/>
    </source>
</evidence>
<dbReference type="HOGENOM" id="CLU_2659600_0_0_1"/>
<protein>
    <submittedName>
        <fullName evidence="2">Uncharacterized protein</fullName>
    </submittedName>
</protein>
<dbReference type="EMBL" id="FN595776">
    <property type="protein sequence ID" value="CBI29423.3"/>
    <property type="molecule type" value="Genomic_DNA"/>
</dbReference>
<dbReference type="AlphaFoldDB" id="D7TG00"/>